<dbReference type="EMBL" id="CAWUFR010000226">
    <property type="protein sequence ID" value="CAK6973257.1"/>
    <property type="molecule type" value="Genomic_DNA"/>
</dbReference>
<protein>
    <submittedName>
        <fullName evidence="2">Uncharacterized protein LOC117477766</fullName>
    </submittedName>
</protein>
<organism evidence="2 3">
    <name type="scientific">Scomber scombrus</name>
    <name type="common">Atlantic mackerel</name>
    <name type="synonym">Scomber vernalis</name>
    <dbReference type="NCBI Taxonomy" id="13677"/>
    <lineage>
        <taxon>Eukaryota</taxon>
        <taxon>Metazoa</taxon>
        <taxon>Chordata</taxon>
        <taxon>Craniata</taxon>
        <taxon>Vertebrata</taxon>
        <taxon>Euteleostomi</taxon>
        <taxon>Actinopterygii</taxon>
        <taxon>Neopterygii</taxon>
        <taxon>Teleostei</taxon>
        <taxon>Neoteleostei</taxon>
        <taxon>Acanthomorphata</taxon>
        <taxon>Pelagiaria</taxon>
        <taxon>Scombriformes</taxon>
        <taxon>Scombridae</taxon>
        <taxon>Scomber</taxon>
    </lineage>
</organism>
<proteinExistence type="predicted"/>
<dbReference type="Proteomes" id="UP001314229">
    <property type="component" value="Unassembled WGS sequence"/>
</dbReference>
<feature type="compositionally biased region" description="Low complexity" evidence="1">
    <location>
        <begin position="1"/>
        <end position="16"/>
    </location>
</feature>
<evidence type="ECO:0000313" key="3">
    <source>
        <dbReference type="Proteomes" id="UP001314229"/>
    </source>
</evidence>
<evidence type="ECO:0000313" key="2">
    <source>
        <dbReference type="EMBL" id="CAK6973257.1"/>
    </source>
</evidence>
<sequence>MPVLLSLPSSSRKSWSTPREDVPSLPTTTLLSIGGLVKELPDVIRHAAARRDLPVPPTQEAAPADEMCSVFPLAQPSRRDAVWPRFPPIRKYQEGAAADPKALKAVVLKRFGAKDPLQGKTFSKDPLIILTLIKTYVYCHLYSSMA</sequence>
<reference evidence="2 3" key="1">
    <citation type="submission" date="2024-01" db="EMBL/GenBank/DDBJ databases">
        <authorList>
            <person name="Alioto T."/>
            <person name="Alioto T."/>
            <person name="Gomez Garrido J."/>
        </authorList>
    </citation>
    <scope>NUCLEOTIDE SEQUENCE [LARGE SCALE GENOMIC DNA]</scope>
</reference>
<evidence type="ECO:0000256" key="1">
    <source>
        <dbReference type="SAM" id="MobiDB-lite"/>
    </source>
</evidence>
<name>A0AAV1PN84_SCOSC</name>
<feature type="region of interest" description="Disordered" evidence="1">
    <location>
        <begin position="1"/>
        <end position="24"/>
    </location>
</feature>
<dbReference type="AlphaFoldDB" id="A0AAV1PN84"/>
<gene>
    <name evidence="2" type="ORF">FSCOSCO3_A012440</name>
</gene>
<accession>A0AAV1PN84</accession>
<keyword evidence="3" id="KW-1185">Reference proteome</keyword>
<comment type="caution">
    <text evidence="2">The sequence shown here is derived from an EMBL/GenBank/DDBJ whole genome shotgun (WGS) entry which is preliminary data.</text>
</comment>